<dbReference type="Proteomes" id="UP000193207">
    <property type="component" value="Unassembled WGS sequence"/>
</dbReference>
<keyword evidence="2" id="KW-1185">Reference proteome</keyword>
<reference evidence="1 2" key="1">
    <citation type="submission" date="2017-03" db="EMBL/GenBank/DDBJ databases">
        <authorList>
            <person name="Afonso C.L."/>
            <person name="Miller P.J."/>
            <person name="Scott M.A."/>
            <person name="Spackman E."/>
            <person name="Goraichik I."/>
            <person name="Dimitrov K.M."/>
            <person name="Suarez D.L."/>
            <person name="Swayne D.E."/>
        </authorList>
    </citation>
    <scope>NUCLEOTIDE SEQUENCE [LARGE SCALE GENOMIC DNA]</scope>
    <source>
        <strain evidence="1 2">CECT 8110</strain>
    </source>
</reference>
<sequence>MYWLDVKRSATGASDQLDYTSLNMPNALRQG</sequence>
<organism evidence="1 2">
    <name type="scientific">Roseovarius halotolerans</name>
    <dbReference type="NCBI Taxonomy" id="505353"/>
    <lineage>
        <taxon>Bacteria</taxon>
        <taxon>Pseudomonadati</taxon>
        <taxon>Pseudomonadota</taxon>
        <taxon>Alphaproteobacteria</taxon>
        <taxon>Rhodobacterales</taxon>
        <taxon>Roseobacteraceae</taxon>
        <taxon>Roseovarius</taxon>
    </lineage>
</organism>
<dbReference type="AlphaFoldDB" id="A0A1X6YL79"/>
<accession>A0A1X6YL79</accession>
<evidence type="ECO:0000313" key="2">
    <source>
        <dbReference type="Proteomes" id="UP000193207"/>
    </source>
</evidence>
<evidence type="ECO:0000313" key="1">
    <source>
        <dbReference type="EMBL" id="SLN24046.1"/>
    </source>
</evidence>
<proteinExistence type="predicted"/>
<name>A0A1X6YL79_9RHOB</name>
<gene>
    <name evidence="1" type="ORF">ROH8110_00993</name>
</gene>
<protein>
    <submittedName>
        <fullName evidence="1">Uncharacterized protein</fullName>
    </submittedName>
</protein>
<dbReference type="EMBL" id="FWFU01000001">
    <property type="protein sequence ID" value="SLN24046.1"/>
    <property type="molecule type" value="Genomic_DNA"/>
</dbReference>